<keyword evidence="3" id="KW-1185">Reference proteome</keyword>
<gene>
    <name evidence="2" type="ORF">Val02_26730</name>
</gene>
<dbReference type="SUPFAM" id="SSF52980">
    <property type="entry name" value="Restriction endonuclease-like"/>
    <property type="match status" value="1"/>
</dbReference>
<comment type="caution">
    <text evidence="2">The sequence shown here is derived from an EMBL/GenBank/DDBJ whole genome shotgun (WGS) entry which is preliminary data.</text>
</comment>
<reference evidence="2" key="1">
    <citation type="submission" date="2021-01" db="EMBL/GenBank/DDBJ databases">
        <title>Whole genome shotgun sequence of Virgisporangium aliadipatigenens NBRC 105644.</title>
        <authorList>
            <person name="Komaki H."/>
            <person name="Tamura T."/>
        </authorList>
    </citation>
    <scope>NUCLEOTIDE SEQUENCE</scope>
    <source>
        <strain evidence="2">NBRC 105644</strain>
    </source>
</reference>
<dbReference type="EMBL" id="BOPF01000008">
    <property type="protein sequence ID" value="GIJ45787.1"/>
    <property type="molecule type" value="Genomic_DNA"/>
</dbReference>
<dbReference type="Pfam" id="PF04480">
    <property type="entry name" value="DUF559"/>
    <property type="match status" value="1"/>
</dbReference>
<dbReference type="InterPro" id="IPR011335">
    <property type="entry name" value="Restrct_endonuc-II-like"/>
</dbReference>
<feature type="domain" description="DUF559" evidence="1">
    <location>
        <begin position="218"/>
        <end position="281"/>
    </location>
</feature>
<dbReference type="InterPro" id="IPR007569">
    <property type="entry name" value="DUF559"/>
</dbReference>
<protein>
    <recommendedName>
        <fullName evidence="1">DUF559 domain-containing protein</fullName>
    </recommendedName>
</protein>
<name>A0A8J3YK71_9ACTN</name>
<accession>A0A8J3YK71</accession>
<evidence type="ECO:0000259" key="1">
    <source>
        <dbReference type="Pfam" id="PF04480"/>
    </source>
</evidence>
<evidence type="ECO:0000313" key="2">
    <source>
        <dbReference type="EMBL" id="GIJ45787.1"/>
    </source>
</evidence>
<organism evidence="2 3">
    <name type="scientific">Virgisporangium aliadipatigenens</name>
    <dbReference type="NCBI Taxonomy" id="741659"/>
    <lineage>
        <taxon>Bacteria</taxon>
        <taxon>Bacillati</taxon>
        <taxon>Actinomycetota</taxon>
        <taxon>Actinomycetes</taxon>
        <taxon>Micromonosporales</taxon>
        <taxon>Micromonosporaceae</taxon>
        <taxon>Virgisporangium</taxon>
    </lineage>
</organism>
<evidence type="ECO:0000313" key="3">
    <source>
        <dbReference type="Proteomes" id="UP000619260"/>
    </source>
</evidence>
<sequence>MDGPFRGGVAVTRGLLTRRQLAGTRFVRLFPDVYVASGVPLDHQLLCRAAALFLRGRGAISGLSAALLHGVDLVADAQPVEVSVPGRTHLRARARLVVVRSAFVRGDVSPVRGVPVTSAVRTAFDLARRGSLTEAVVRVDALLHTGLVGVGEVADYAADRRRWPGAARVAPVLELADAGAESPMESRTRLVLVLAGLPRPVTQHVVYDGAGRFVARLDLAYPEQRLGIEYEGAHHRDARRYQVDLRRQNALRAAGWEVLRFGPGDIYRDPAGVVALVRARLRTVTEAP</sequence>
<dbReference type="Gene3D" id="3.40.960.10">
    <property type="entry name" value="VSR Endonuclease"/>
    <property type="match status" value="1"/>
</dbReference>
<dbReference type="AlphaFoldDB" id="A0A8J3YK71"/>
<proteinExistence type="predicted"/>
<dbReference type="Proteomes" id="UP000619260">
    <property type="component" value="Unassembled WGS sequence"/>
</dbReference>